<sequence>MNFGRGFLDKMINGAFLGKRQIGRPIKYNIRHMGDQGLVELVFNPRNKWEMTLSKTMRFIHPYLAFFTYRFHVEKARDAGIRIDDFYNNKFHKEPYIMNHVYAQNFHPTTLTERVRDTSFFRRPRMLFKGFTVPDWATAKNTCGFEYDVYSRQAWENALHEFNSEWTPMQFWGERQDPNVLNWFRLEQTGKGLGARLFYNEEPNPTWMRHGGHMDQKNKEKALWSFTHADQDQALIFGIDTTTPEGRAAFKKEWEIYHKIAPEMITKESFIFPHEMKEKVSTEPHFQRLWTYYRDHTFKTLIQEAVANGSLSQEDAAAALKFFGGNRHLSAQNYVLAKTGFRADLEESAGFQSAKTAMKAIGMVVPIDDLSAEPYEQQFWHSFEGISNMSKQGLKEAMPTLVGGSHDRAKVEAIVNEQLE</sequence>
<organism evidence="1">
    <name type="scientific">Strombidium inclinatum</name>
    <dbReference type="NCBI Taxonomy" id="197538"/>
    <lineage>
        <taxon>Eukaryota</taxon>
        <taxon>Sar</taxon>
        <taxon>Alveolata</taxon>
        <taxon>Ciliophora</taxon>
        <taxon>Intramacronucleata</taxon>
        <taxon>Spirotrichea</taxon>
        <taxon>Oligotrichia</taxon>
        <taxon>Strombidiidae</taxon>
        <taxon>Strombidium</taxon>
    </lineage>
</organism>
<protein>
    <submittedName>
        <fullName evidence="1">Uncharacterized protein</fullName>
    </submittedName>
</protein>
<dbReference type="AlphaFoldDB" id="A0A7S3ID22"/>
<proteinExistence type="predicted"/>
<name>A0A7S3ID22_9SPIT</name>
<dbReference type="EMBL" id="HBIH01001908">
    <property type="protein sequence ID" value="CAE0320152.1"/>
    <property type="molecule type" value="Transcribed_RNA"/>
</dbReference>
<accession>A0A7S3ID22</accession>
<evidence type="ECO:0000313" key="1">
    <source>
        <dbReference type="EMBL" id="CAE0320152.1"/>
    </source>
</evidence>
<gene>
    <name evidence="1" type="ORF">SINC0208_LOCUS731</name>
</gene>
<reference evidence="1" key="1">
    <citation type="submission" date="2021-01" db="EMBL/GenBank/DDBJ databases">
        <authorList>
            <person name="Corre E."/>
            <person name="Pelletier E."/>
            <person name="Niang G."/>
            <person name="Scheremetjew M."/>
            <person name="Finn R."/>
            <person name="Kale V."/>
            <person name="Holt S."/>
            <person name="Cochrane G."/>
            <person name="Meng A."/>
            <person name="Brown T."/>
            <person name="Cohen L."/>
        </authorList>
    </citation>
    <scope>NUCLEOTIDE SEQUENCE</scope>
    <source>
        <strain evidence="1">S3</strain>
    </source>
</reference>